<accession>A0AAN6LXW9</accession>
<dbReference type="AlphaFoldDB" id="A0AAN6LXW9"/>
<dbReference type="SUPFAM" id="SSF51735">
    <property type="entry name" value="NAD(P)-binding Rossmann-fold domains"/>
    <property type="match status" value="1"/>
</dbReference>
<comment type="similarity">
    <text evidence="1">Belongs to the 3-beta-HSD family.</text>
</comment>
<dbReference type="EMBL" id="WVTA01000007">
    <property type="protein sequence ID" value="KAK3208783.1"/>
    <property type="molecule type" value="Genomic_DNA"/>
</dbReference>
<dbReference type="PROSITE" id="PS51257">
    <property type="entry name" value="PROKAR_LIPOPROTEIN"/>
    <property type="match status" value="1"/>
</dbReference>
<dbReference type="Gene3D" id="3.40.50.720">
    <property type="entry name" value="NAD(P)-binding Rossmann-like Domain"/>
    <property type="match status" value="1"/>
</dbReference>
<evidence type="ECO:0000256" key="2">
    <source>
        <dbReference type="ARBA" id="ARBA00023002"/>
    </source>
</evidence>
<keyword evidence="3" id="KW-1133">Transmembrane helix</keyword>
<keyword evidence="3" id="KW-0812">Transmembrane</keyword>
<keyword evidence="3" id="KW-0472">Membrane</keyword>
<gene>
    <name evidence="5" type="ORF">GRF29_77g1981656</name>
</gene>
<dbReference type="InterPro" id="IPR036291">
    <property type="entry name" value="NAD(P)-bd_dom_sf"/>
</dbReference>
<protein>
    <recommendedName>
        <fullName evidence="4">3-beta hydroxysteroid dehydrogenase/isomerase domain-containing protein</fullName>
    </recommendedName>
</protein>
<dbReference type="GO" id="GO:0016616">
    <property type="term" value="F:oxidoreductase activity, acting on the CH-OH group of donors, NAD or NADP as acceptor"/>
    <property type="evidence" value="ECO:0007669"/>
    <property type="project" value="InterPro"/>
</dbReference>
<proteinExistence type="inferred from homology"/>
<reference evidence="5 6" key="1">
    <citation type="submission" date="2021-02" db="EMBL/GenBank/DDBJ databases">
        <title>Genome assembly of Pseudopithomyces chartarum.</title>
        <authorList>
            <person name="Jauregui R."/>
            <person name="Singh J."/>
            <person name="Voisey C."/>
        </authorList>
    </citation>
    <scope>NUCLEOTIDE SEQUENCE [LARGE SCALE GENOMIC DNA]</scope>
    <source>
        <strain evidence="5 6">AGR01</strain>
    </source>
</reference>
<comment type="caution">
    <text evidence="5">The sequence shown here is derived from an EMBL/GenBank/DDBJ whole genome shotgun (WGS) entry which is preliminary data.</text>
</comment>
<evidence type="ECO:0000259" key="4">
    <source>
        <dbReference type="Pfam" id="PF01073"/>
    </source>
</evidence>
<name>A0AAN6LXW9_9PLEO</name>
<dbReference type="GO" id="GO:0006694">
    <property type="term" value="P:steroid biosynthetic process"/>
    <property type="evidence" value="ECO:0007669"/>
    <property type="project" value="InterPro"/>
</dbReference>
<organism evidence="5 6">
    <name type="scientific">Pseudopithomyces chartarum</name>
    <dbReference type="NCBI Taxonomy" id="1892770"/>
    <lineage>
        <taxon>Eukaryota</taxon>
        <taxon>Fungi</taxon>
        <taxon>Dikarya</taxon>
        <taxon>Ascomycota</taxon>
        <taxon>Pezizomycotina</taxon>
        <taxon>Dothideomycetes</taxon>
        <taxon>Pleosporomycetidae</taxon>
        <taxon>Pleosporales</taxon>
        <taxon>Massarineae</taxon>
        <taxon>Didymosphaeriaceae</taxon>
        <taxon>Pseudopithomyces</taxon>
    </lineage>
</organism>
<keyword evidence="6" id="KW-1185">Reference proteome</keyword>
<feature type="transmembrane region" description="Helical" evidence="3">
    <location>
        <begin position="12"/>
        <end position="32"/>
    </location>
</feature>
<evidence type="ECO:0000313" key="6">
    <source>
        <dbReference type="Proteomes" id="UP001280581"/>
    </source>
</evidence>
<dbReference type="InterPro" id="IPR002225">
    <property type="entry name" value="3Beta_OHSteriod_DH/Estase"/>
</dbReference>
<sequence>MSARPQPVPSLGHVAVIGGCGFLGSHIVSLIIKRHPNTTVSVLDLRTSSNRHASPQVSYHDADITDLPLVQKLFQQLKPDADKVNIQGTKNLLQAAQESSVKAFVYTSSASVVLGPETELVNATEDWPMVYGEGQPEYYTTTKALAEIAVLEANRTPANFLTCAIRPAGIFGEGDVQLIPPMVGAYRKGQTKFQVGPNENLFDFTYVENVAFGHLLAVQGLLVSHRMIPTVPLDTERVDGEAFFITNGQPVYFWDFARTVWHECGDRLPLKSVWKLDSDFAWAIGGLLEWTFWALGKTPNLTRKQVRYSTLSKYHNIDKAKRRLGYYPLVELDEGVRRGVRHHLENEAKQAQKKDQ</sequence>
<dbReference type="InterPro" id="IPR050177">
    <property type="entry name" value="Lipid_A_modif_metabolic_enz"/>
</dbReference>
<feature type="domain" description="3-beta hydroxysteroid dehydrogenase/isomerase" evidence="4">
    <location>
        <begin position="75"/>
        <end position="269"/>
    </location>
</feature>
<evidence type="ECO:0000313" key="5">
    <source>
        <dbReference type="EMBL" id="KAK3208783.1"/>
    </source>
</evidence>
<dbReference type="PANTHER" id="PTHR43245">
    <property type="entry name" value="BIFUNCTIONAL POLYMYXIN RESISTANCE PROTEIN ARNA"/>
    <property type="match status" value="1"/>
</dbReference>
<dbReference type="Proteomes" id="UP001280581">
    <property type="component" value="Unassembled WGS sequence"/>
</dbReference>
<dbReference type="PANTHER" id="PTHR43245:SF51">
    <property type="entry name" value="SHORT CHAIN DEHYDROGENASE_REDUCTASE FAMILY 42E, MEMBER 2"/>
    <property type="match status" value="1"/>
</dbReference>
<evidence type="ECO:0000256" key="1">
    <source>
        <dbReference type="ARBA" id="ARBA00009219"/>
    </source>
</evidence>
<dbReference type="Pfam" id="PF01073">
    <property type="entry name" value="3Beta_HSD"/>
    <property type="match status" value="1"/>
</dbReference>
<keyword evidence="2" id="KW-0560">Oxidoreductase</keyword>
<evidence type="ECO:0000256" key="3">
    <source>
        <dbReference type="SAM" id="Phobius"/>
    </source>
</evidence>